<dbReference type="AlphaFoldDB" id="A0AAD6LP39"/>
<reference evidence="1" key="1">
    <citation type="journal article" date="2023" name="Mol. Ecol. Resour.">
        <title>Chromosome-level genome assembly of a triploid poplar Populus alba 'Berolinensis'.</title>
        <authorList>
            <person name="Chen S."/>
            <person name="Yu Y."/>
            <person name="Wang X."/>
            <person name="Wang S."/>
            <person name="Zhang T."/>
            <person name="Zhou Y."/>
            <person name="He R."/>
            <person name="Meng N."/>
            <person name="Wang Y."/>
            <person name="Liu W."/>
            <person name="Liu Z."/>
            <person name="Liu J."/>
            <person name="Guo Q."/>
            <person name="Huang H."/>
            <person name="Sederoff R.R."/>
            <person name="Wang G."/>
            <person name="Qu G."/>
            <person name="Chen S."/>
        </authorList>
    </citation>
    <scope>NUCLEOTIDE SEQUENCE</scope>
    <source>
        <strain evidence="1">SC-2020</strain>
    </source>
</reference>
<dbReference type="Proteomes" id="UP001164929">
    <property type="component" value="Chromosome 15"/>
</dbReference>
<accession>A0AAD6LP39</accession>
<proteinExistence type="predicted"/>
<keyword evidence="2" id="KW-1185">Reference proteome</keyword>
<name>A0AAD6LP39_9ROSI</name>
<gene>
    <name evidence="1" type="ORF">NC653_034579</name>
</gene>
<comment type="caution">
    <text evidence="1">The sequence shown here is derived from an EMBL/GenBank/DDBJ whole genome shotgun (WGS) entry which is preliminary data.</text>
</comment>
<sequence>MDWIWFVECHVKCSSWYVFPFEFSLLTPHRRKCMQLCQWLNR</sequence>
<organism evidence="1 2">
    <name type="scientific">Populus alba x Populus x berolinensis</name>
    <dbReference type="NCBI Taxonomy" id="444605"/>
    <lineage>
        <taxon>Eukaryota</taxon>
        <taxon>Viridiplantae</taxon>
        <taxon>Streptophyta</taxon>
        <taxon>Embryophyta</taxon>
        <taxon>Tracheophyta</taxon>
        <taxon>Spermatophyta</taxon>
        <taxon>Magnoliopsida</taxon>
        <taxon>eudicotyledons</taxon>
        <taxon>Gunneridae</taxon>
        <taxon>Pentapetalae</taxon>
        <taxon>rosids</taxon>
        <taxon>fabids</taxon>
        <taxon>Malpighiales</taxon>
        <taxon>Salicaceae</taxon>
        <taxon>Saliceae</taxon>
        <taxon>Populus</taxon>
    </lineage>
</organism>
<protein>
    <submittedName>
        <fullName evidence="1">Uncharacterized protein</fullName>
    </submittedName>
</protein>
<evidence type="ECO:0000313" key="2">
    <source>
        <dbReference type="Proteomes" id="UP001164929"/>
    </source>
</evidence>
<evidence type="ECO:0000313" key="1">
    <source>
        <dbReference type="EMBL" id="KAJ6970049.1"/>
    </source>
</evidence>
<dbReference type="EMBL" id="JAQIZT010000015">
    <property type="protein sequence ID" value="KAJ6970049.1"/>
    <property type="molecule type" value="Genomic_DNA"/>
</dbReference>